<comment type="caution">
    <text evidence="2">The sequence shown here is derived from an EMBL/GenBank/DDBJ whole genome shotgun (WGS) entry which is preliminary data.</text>
</comment>
<dbReference type="InterPro" id="IPR029044">
    <property type="entry name" value="Nucleotide-diphossugar_trans"/>
</dbReference>
<gene>
    <name evidence="2" type="ORF">QE417_003847</name>
</gene>
<dbReference type="InterPro" id="IPR001173">
    <property type="entry name" value="Glyco_trans_2-like"/>
</dbReference>
<reference evidence="3" key="1">
    <citation type="submission" date="2023-07" db="EMBL/GenBank/DDBJ databases">
        <title>Functional and genomic diversity of the sorghum phyllosphere microbiome.</title>
        <authorList>
            <person name="Shade A."/>
        </authorList>
    </citation>
    <scope>NUCLEOTIDE SEQUENCE [LARGE SCALE GENOMIC DNA]</scope>
    <source>
        <strain evidence="3">SORGH_AS_0422</strain>
    </source>
</reference>
<keyword evidence="3" id="KW-1185">Reference proteome</keyword>
<feature type="domain" description="Glycosyltransferase 2-like" evidence="1">
    <location>
        <begin position="8"/>
        <end position="179"/>
    </location>
</feature>
<dbReference type="SUPFAM" id="SSF53448">
    <property type="entry name" value="Nucleotide-diphospho-sugar transferases"/>
    <property type="match status" value="1"/>
</dbReference>
<accession>A0ABU3GYC2</accession>
<protein>
    <submittedName>
        <fullName evidence="2">Glycosyltransferase involved in cell wall biosynthesis</fullName>
    </submittedName>
</protein>
<dbReference type="PANTHER" id="PTHR22916">
    <property type="entry name" value="GLYCOSYLTRANSFERASE"/>
    <property type="match status" value="1"/>
</dbReference>
<dbReference type="Pfam" id="PF00535">
    <property type="entry name" value="Glycos_transf_2"/>
    <property type="match status" value="1"/>
</dbReference>
<evidence type="ECO:0000313" key="3">
    <source>
        <dbReference type="Proteomes" id="UP001258315"/>
    </source>
</evidence>
<name>A0ABU3GYC2_9SPHI</name>
<dbReference type="Proteomes" id="UP001258315">
    <property type="component" value="Unassembled WGS sequence"/>
</dbReference>
<dbReference type="Gene3D" id="3.90.550.10">
    <property type="entry name" value="Spore Coat Polysaccharide Biosynthesis Protein SpsA, Chain A"/>
    <property type="match status" value="1"/>
</dbReference>
<dbReference type="PANTHER" id="PTHR22916:SF3">
    <property type="entry name" value="UDP-GLCNAC:BETAGAL BETA-1,3-N-ACETYLGLUCOSAMINYLTRANSFERASE-LIKE PROTEIN 1"/>
    <property type="match status" value="1"/>
</dbReference>
<dbReference type="CDD" id="cd00761">
    <property type="entry name" value="Glyco_tranf_GTA_type"/>
    <property type="match status" value="1"/>
</dbReference>
<evidence type="ECO:0000313" key="2">
    <source>
        <dbReference type="EMBL" id="MDT3404775.1"/>
    </source>
</evidence>
<sequence>MSSYPLVSIITGYYNRKENLQQSIQSVLDQSYPNFEYIIFDDCSTDGTSELIAAFNDPRLRVLRHEKNMGFTKGIIAAIAESRGELIAIHGAGDVSFKERIAKQVQHMLDNPNVAIVGCLLEDVSKEGKVIHNPIADANAKAHFTQGEVMYRRSQYFQTGGYNAIFKYGQFTNLKRELLKLGEAGFVNELLYQRIHFDNGVTKNPKKRVEQRIYMHIGQELAIKESIFYVDVSSIAIKICLENLDMVIGTPQEDLLVFHLKKKGSYAYLLYKLYKQKALSANFFAKRVFKLLN</sequence>
<organism evidence="2 3">
    <name type="scientific">Mucilaginibacter terrae</name>
    <dbReference type="NCBI Taxonomy" id="1955052"/>
    <lineage>
        <taxon>Bacteria</taxon>
        <taxon>Pseudomonadati</taxon>
        <taxon>Bacteroidota</taxon>
        <taxon>Sphingobacteriia</taxon>
        <taxon>Sphingobacteriales</taxon>
        <taxon>Sphingobacteriaceae</taxon>
        <taxon>Mucilaginibacter</taxon>
    </lineage>
</organism>
<dbReference type="RefSeq" id="WP_311952445.1">
    <property type="nucleotide sequence ID" value="NZ_JAVLVU010000001.1"/>
</dbReference>
<dbReference type="EMBL" id="JAVLVU010000001">
    <property type="protein sequence ID" value="MDT3404775.1"/>
    <property type="molecule type" value="Genomic_DNA"/>
</dbReference>
<proteinExistence type="predicted"/>
<evidence type="ECO:0000259" key="1">
    <source>
        <dbReference type="Pfam" id="PF00535"/>
    </source>
</evidence>